<dbReference type="SMART" id="SM00471">
    <property type="entry name" value="HDc"/>
    <property type="match status" value="1"/>
</dbReference>
<dbReference type="PROSITE" id="PS51832">
    <property type="entry name" value="HD_GYP"/>
    <property type="match status" value="1"/>
</dbReference>
<dbReference type="CDD" id="cd00077">
    <property type="entry name" value="HDc"/>
    <property type="match status" value="1"/>
</dbReference>
<proteinExistence type="predicted"/>
<dbReference type="AlphaFoldDB" id="A0A3S2WPC3"/>
<dbReference type="Pfam" id="PF11871">
    <property type="entry name" value="DUF3391"/>
    <property type="match status" value="1"/>
</dbReference>
<dbReference type="GO" id="GO:0008081">
    <property type="term" value="F:phosphoric diester hydrolase activity"/>
    <property type="evidence" value="ECO:0007669"/>
    <property type="project" value="UniProtKB-ARBA"/>
</dbReference>
<dbReference type="Proteomes" id="UP000288587">
    <property type="component" value="Unassembled WGS sequence"/>
</dbReference>
<dbReference type="InterPro" id="IPR006675">
    <property type="entry name" value="HDIG_dom"/>
</dbReference>
<evidence type="ECO:0000313" key="4">
    <source>
        <dbReference type="Proteomes" id="UP000288587"/>
    </source>
</evidence>
<feature type="compositionally biased region" description="Low complexity" evidence="1">
    <location>
        <begin position="62"/>
        <end position="87"/>
    </location>
</feature>
<keyword evidence="4" id="KW-1185">Reference proteome</keyword>
<dbReference type="PANTHER" id="PTHR43155">
    <property type="entry name" value="CYCLIC DI-GMP PHOSPHODIESTERASE PA4108-RELATED"/>
    <property type="match status" value="1"/>
</dbReference>
<evidence type="ECO:0000256" key="1">
    <source>
        <dbReference type="SAM" id="MobiDB-lite"/>
    </source>
</evidence>
<dbReference type="SUPFAM" id="SSF109604">
    <property type="entry name" value="HD-domain/PDEase-like"/>
    <property type="match status" value="1"/>
</dbReference>
<dbReference type="Gene3D" id="1.10.3210.10">
    <property type="entry name" value="Hypothetical protein af1432"/>
    <property type="match status" value="1"/>
</dbReference>
<gene>
    <name evidence="3" type="ORF">EOD73_10870</name>
</gene>
<name>A0A3S2WPC3_9BURK</name>
<dbReference type="InterPro" id="IPR021812">
    <property type="entry name" value="DUF3391"/>
</dbReference>
<reference evidence="3 4" key="1">
    <citation type="submission" date="2019-01" db="EMBL/GenBank/DDBJ databases">
        <authorList>
            <person name="Chen W.-M."/>
        </authorList>
    </citation>
    <scope>NUCLEOTIDE SEQUENCE [LARGE SCALE GENOMIC DNA]</scope>
    <source>
        <strain evidence="3 4">CCP-18</strain>
    </source>
</reference>
<dbReference type="InterPro" id="IPR037522">
    <property type="entry name" value="HD_GYP_dom"/>
</dbReference>
<evidence type="ECO:0000259" key="2">
    <source>
        <dbReference type="PROSITE" id="PS51832"/>
    </source>
</evidence>
<dbReference type="InterPro" id="IPR003607">
    <property type="entry name" value="HD/PDEase_dom"/>
</dbReference>
<comment type="caution">
    <text evidence="3">The sequence shown here is derived from an EMBL/GenBank/DDBJ whole genome shotgun (WGS) entry which is preliminary data.</text>
</comment>
<dbReference type="OrthoDB" id="9764808at2"/>
<dbReference type="Pfam" id="PF13487">
    <property type="entry name" value="HD_5"/>
    <property type="match status" value="1"/>
</dbReference>
<feature type="region of interest" description="Disordered" evidence="1">
    <location>
        <begin position="60"/>
        <end position="87"/>
    </location>
</feature>
<dbReference type="RefSeq" id="WP_127683037.1">
    <property type="nucleotide sequence ID" value="NZ_SACM01000003.1"/>
</dbReference>
<protein>
    <submittedName>
        <fullName evidence="3">HD-GYP domain-containing protein</fullName>
    </submittedName>
</protein>
<evidence type="ECO:0000313" key="3">
    <source>
        <dbReference type="EMBL" id="RVT84637.1"/>
    </source>
</evidence>
<organism evidence="3 4">
    <name type="scientific">Inhella crocodyli</name>
    <dbReference type="NCBI Taxonomy" id="2499851"/>
    <lineage>
        <taxon>Bacteria</taxon>
        <taxon>Pseudomonadati</taxon>
        <taxon>Pseudomonadota</taxon>
        <taxon>Betaproteobacteria</taxon>
        <taxon>Burkholderiales</taxon>
        <taxon>Sphaerotilaceae</taxon>
        <taxon>Inhella</taxon>
    </lineage>
</organism>
<feature type="domain" description="HD-GYP" evidence="2">
    <location>
        <begin position="144"/>
        <end position="339"/>
    </location>
</feature>
<sequence>MAADERIDIADLRVGMFIHLDVGWMRHPFPLSSFRITSEDQLVVLRKLGLKQVRWSPELSEAPAAPATEVPAPATEPTEASPVDPAQQIAQARREALRLQREALALCEAQYGEAARAATDMLATATRNAKATGEQARALSSSLVTKMLGMGDMNLRLLTEAAGDRATAHSLNVTLISLLLGSACGLGQDELIELGTGALLHDVGKAELEARFRARTDAFNAQELAAYQMHVTKGVGLAQGMGLSAAALAVIAQHHEHTDGSGFPTKLTGERMHPLSRVVALVNRFDGLCNPPLGGRLHTPHEALSLMFAQGRSRYDATLLNAFIRMMGVYPPGSAVQLTDERYALVVAVNPVRPLKPRVLVHEPKVPASDALVLNLEEEPTLGIRRSLRPVDLPAASAQYLKPRARLAYFIQPVPQGNEAPC</sequence>
<dbReference type="PANTHER" id="PTHR43155:SF2">
    <property type="entry name" value="CYCLIC DI-GMP PHOSPHODIESTERASE PA4108"/>
    <property type="match status" value="1"/>
</dbReference>
<dbReference type="NCBIfam" id="TIGR00277">
    <property type="entry name" value="HDIG"/>
    <property type="match status" value="1"/>
</dbReference>
<accession>A0A3S2WPC3</accession>
<dbReference type="EMBL" id="SACM01000003">
    <property type="protein sequence ID" value="RVT84637.1"/>
    <property type="molecule type" value="Genomic_DNA"/>
</dbReference>